<dbReference type="AlphaFoldDB" id="A0A6G8AMQ3"/>
<sequence length="66" mass="8257">MIIDYDRFNDFLEYEIHFIERNEERMVTMIFPINYTEDQIKKILFEKIPEIKVKLIDEIKYLVQIK</sequence>
<name>A0A6G8AMQ3_9ENTE</name>
<organism evidence="1 2">
    <name type="scientific">Vagococcus coleopterorum</name>
    <dbReference type="NCBI Taxonomy" id="2714946"/>
    <lineage>
        <taxon>Bacteria</taxon>
        <taxon>Bacillati</taxon>
        <taxon>Bacillota</taxon>
        <taxon>Bacilli</taxon>
        <taxon>Lactobacillales</taxon>
        <taxon>Enterococcaceae</taxon>
        <taxon>Vagococcus</taxon>
    </lineage>
</organism>
<dbReference type="Proteomes" id="UP000500890">
    <property type="component" value="Chromosome"/>
</dbReference>
<gene>
    <name evidence="1" type="ORF">G7081_03930</name>
</gene>
<protein>
    <submittedName>
        <fullName evidence="1">Uncharacterized protein</fullName>
    </submittedName>
</protein>
<dbReference type="KEGG" id="vah:G7081_03930"/>
<reference evidence="1 2" key="1">
    <citation type="submission" date="2020-03" db="EMBL/GenBank/DDBJ databases">
        <title>Vagococcus sp. nov., isolated from beetles.</title>
        <authorList>
            <person name="Hyun D.-W."/>
            <person name="Bae J.-W."/>
        </authorList>
    </citation>
    <scope>NUCLEOTIDE SEQUENCE [LARGE SCALE GENOMIC DNA]</scope>
    <source>
        <strain evidence="1 2">HDW17A</strain>
    </source>
</reference>
<accession>A0A6G8AMQ3</accession>
<proteinExistence type="predicted"/>
<dbReference type="RefSeq" id="WP_166007592.1">
    <property type="nucleotide sequence ID" value="NZ_CP049886.1"/>
</dbReference>
<keyword evidence="2" id="KW-1185">Reference proteome</keyword>
<dbReference type="EMBL" id="CP049886">
    <property type="protein sequence ID" value="QIL46276.1"/>
    <property type="molecule type" value="Genomic_DNA"/>
</dbReference>
<evidence type="ECO:0000313" key="2">
    <source>
        <dbReference type="Proteomes" id="UP000500890"/>
    </source>
</evidence>
<evidence type="ECO:0000313" key="1">
    <source>
        <dbReference type="EMBL" id="QIL46276.1"/>
    </source>
</evidence>